<dbReference type="Gene3D" id="1.10.8.60">
    <property type="match status" value="1"/>
</dbReference>
<dbReference type="InterPro" id="IPR001789">
    <property type="entry name" value="Sig_transdc_resp-reg_receiver"/>
</dbReference>
<dbReference type="Gene3D" id="3.40.50.2300">
    <property type="match status" value="1"/>
</dbReference>
<name>A0A3D9FKZ8_9FLAO</name>
<dbReference type="SMART" id="SM00382">
    <property type="entry name" value="AAA"/>
    <property type="match status" value="1"/>
</dbReference>
<dbReference type="GO" id="GO:0005524">
    <property type="term" value="F:ATP binding"/>
    <property type="evidence" value="ECO:0007669"/>
    <property type="project" value="UniProtKB-KW"/>
</dbReference>
<dbReference type="AlphaFoldDB" id="A0A3D9FKZ8"/>
<dbReference type="InterPro" id="IPR011006">
    <property type="entry name" value="CheY-like_superfamily"/>
</dbReference>
<feature type="domain" description="Sigma-54 factor interaction" evidence="6">
    <location>
        <begin position="191"/>
        <end position="420"/>
    </location>
</feature>
<keyword evidence="2" id="KW-0067">ATP-binding</keyword>
<dbReference type="InterPro" id="IPR025943">
    <property type="entry name" value="Sigma_54_int_dom_ATP-bd_2"/>
</dbReference>
<dbReference type="SMART" id="SM00448">
    <property type="entry name" value="REC"/>
    <property type="match status" value="1"/>
</dbReference>
<evidence type="ECO:0000256" key="1">
    <source>
        <dbReference type="ARBA" id="ARBA00022741"/>
    </source>
</evidence>
<dbReference type="InterPro" id="IPR009057">
    <property type="entry name" value="Homeodomain-like_sf"/>
</dbReference>
<dbReference type="SUPFAM" id="SSF46689">
    <property type="entry name" value="Homeodomain-like"/>
    <property type="match status" value="1"/>
</dbReference>
<dbReference type="InterPro" id="IPR003593">
    <property type="entry name" value="AAA+_ATPase"/>
</dbReference>
<dbReference type="Proteomes" id="UP000257004">
    <property type="component" value="Unassembled WGS sequence"/>
</dbReference>
<dbReference type="PANTHER" id="PTHR32071">
    <property type="entry name" value="TRANSCRIPTIONAL REGULATORY PROTEIN"/>
    <property type="match status" value="1"/>
</dbReference>
<dbReference type="GO" id="GO:0043565">
    <property type="term" value="F:sequence-specific DNA binding"/>
    <property type="evidence" value="ECO:0007669"/>
    <property type="project" value="InterPro"/>
</dbReference>
<dbReference type="PROSITE" id="PS50110">
    <property type="entry name" value="RESPONSE_REGULATORY"/>
    <property type="match status" value="1"/>
</dbReference>
<keyword evidence="1" id="KW-0547">Nucleotide-binding</keyword>
<evidence type="ECO:0000256" key="3">
    <source>
        <dbReference type="ARBA" id="ARBA00023015"/>
    </source>
</evidence>
<dbReference type="InterPro" id="IPR058031">
    <property type="entry name" value="AAA_lid_NorR"/>
</dbReference>
<gene>
    <name evidence="8" type="ORF">BD847_4017</name>
</gene>
<accession>A0A3D9FKZ8</accession>
<dbReference type="SUPFAM" id="SSF52172">
    <property type="entry name" value="CheY-like"/>
    <property type="match status" value="1"/>
</dbReference>
<evidence type="ECO:0000259" key="7">
    <source>
        <dbReference type="PROSITE" id="PS50110"/>
    </source>
</evidence>
<feature type="modified residue" description="4-aspartylphosphate" evidence="5">
    <location>
        <position position="101"/>
    </location>
</feature>
<dbReference type="PROSITE" id="PS00676">
    <property type="entry name" value="SIGMA54_INTERACT_2"/>
    <property type="match status" value="1"/>
</dbReference>
<dbReference type="Gene3D" id="1.10.10.60">
    <property type="entry name" value="Homeodomain-like"/>
    <property type="match status" value="1"/>
</dbReference>
<comment type="caution">
    <text evidence="8">The sequence shown here is derived from an EMBL/GenBank/DDBJ whole genome shotgun (WGS) entry which is preliminary data.</text>
</comment>
<dbReference type="Pfam" id="PF00158">
    <property type="entry name" value="Sigma54_activat"/>
    <property type="match status" value="1"/>
</dbReference>
<proteinExistence type="predicted"/>
<dbReference type="EMBL" id="QRDQ01000012">
    <property type="protein sequence ID" value="RED19728.1"/>
    <property type="molecule type" value="Genomic_DNA"/>
</dbReference>
<sequence length="493" mass="56683">MIYQYNCDFRAKNLNLVTALFLRFYFEKKSFTVQKWTPFVQNRTKMKKTNASILIIDDQEDILFASKVYLKKYFETIYTLNNPKNIVELLAKNTIDVVLLDMNYRIGFEDGREGLYLLKEIKTLSPKTVVILMTAFGKVETAVEGLKSGAFDYILKPWENQKLLESVKQAVDKARKEQKKMKSPEIADDFFIGNSEIIKKAYSLADKVAKTDANVLILGENGTGKFVLAHHIYAQSERKNQPFINVDLGSLNSNIFESELFGYAKGAFTDAKTDTPGRFEMAQNGTIFLDEIGNVPLHLQSKLLQVIQTKTVTRLGETKPRPLNVRIITATNLNLKLEVADKNFREDLYYRINTMEIVLPPLRERIEDKIPLAEYLLEKISEKYGRSQITFDKKVLEQIEKHAWNGNIREMENKIERAVILCENNKINVSDLDLEQITEYENPDDIQLSSVEKATVEKALLKHNNNISKTAEELGLSRGSLYRRLEKYNISTN</sequence>
<dbReference type="GO" id="GO:0006355">
    <property type="term" value="P:regulation of DNA-templated transcription"/>
    <property type="evidence" value="ECO:0007669"/>
    <property type="project" value="InterPro"/>
</dbReference>
<dbReference type="PANTHER" id="PTHR32071:SF113">
    <property type="entry name" value="ALGINATE BIOSYNTHESIS TRANSCRIPTIONAL REGULATORY PROTEIN ALGB"/>
    <property type="match status" value="1"/>
</dbReference>
<evidence type="ECO:0000256" key="2">
    <source>
        <dbReference type="ARBA" id="ARBA00022840"/>
    </source>
</evidence>
<dbReference type="Pfam" id="PF02954">
    <property type="entry name" value="HTH_8"/>
    <property type="match status" value="1"/>
</dbReference>
<dbReference type="SUPFAM" id="SSF52540">
    <property type="entry name" value="P-loop containing nucleoside triphosphate hydrolases"/>
    <property type="match status" value="1"/>
</dbReference>
<evidence type="ECO:0000313" key="9">
    <source>
        <dbReference type="Proteomes" id="UP000257004"/>
    </source>
</evidence>
<dbReference type="GO" id="GO:0000160">
    <property type="term" value="P:phosphorelay signal transduction system"/>
    <property type="evidence" value="ECO:0007669"/>
    <property type="project" value="InterPro"/>
</dbReference>
<evidence type="ECO:0000256" key="5">
    <source>
        <dbReference type="PROSITE-ProRule" id="PRU00169"/>
    </source>
</evidence>
<dbReference type="Pfam" id="PF25601">
    <property type="entry name" value="AAA_lid_14"/>
    <property type="match status" value="1"/>
</dbReference>
<reference evidence="8 9" key="1">
    <citation type="submission" date="2018-07" db="EMBL/GenBank/DDBJ databases">
        <title>Genomic Encyclopedia of Archaeal and Bacterial Type Strains, Phase II (KMG-II): from individual species to whole genera.</title>
        <authorList>
            <person name="Goeker M."/>
        </authorList>
    </citation>
    <scope>NUCLEOTIDE SEQUENCE [LARGE SCALE GENOMIC DNA]</scope>
    <source>
        <strain evidence="8 9">DSM 25795</strain>
    </source>
</reference>
<dbReference type="CDD" id="cd00009">
    <property type="entry name" value="AAA"/>
    <property type="match status" value="1"/>
</dbReference>
<evidence type="ECO:0000313" key="8">
    <source>
        <dbReference type="EMBL" id="RED19728.1"/>
    </source>
</evidence>
<keyword evidence="3" id="KW-0805">Transcription regulation</keyword>
<organism evidence="8 9">
    <name type="scientific">Flavobacterium cutihirudinis</name>
    <dbReference type="NCBI Taxonomy" id="1265740"/>
    <lineage>
        <taxon>Bacteria</taxon>
        <taxon>Pseudomonadati</taxon>
        <taxon>Bacteroidota</taxon>
        <taxon>Flavobacteriia</taxon>
        <taxon>Flavobacteriales</taxon>
        <taxon>Flavobacteriaceae</taxon>
        <taxon>Flavobacterium</taxon>
    </lineage>
</organism>
<dbReference type="PROSITE" id="PS50045">
    <property type="entry name" value="SIGMA54_INTERACT_4"/>
    <property type="match status" value="1"/>
</dbReference>
<keyword evidence="9" id="KW-1185">Reference proteome</keyword>
<dbReference type="Pfam" id="PF00072">
    <property type="entry name" value="Response_reg"/>
    <property type="match status" value="1"/>
</dbReference>
<dbReference type="InterPro" id="IPR002197">
    <property type="entry name" value="HTH_Fis"/>
</dbReference>
<keyword evidence="5" id="KW-0597">Phosphoprotein</keyword>
<keyword evidence="8" id="KW-0238">DNA-binding</keyword>
<dbReference type="Gene3D" id="3.40.50.300">
    <property type="entry name" value="P-loop containing nucleotide triphosphate hydrolases"/>
    <property type="match status" value="1"/>
</dbReference>
<dbReference type="FunFam" id="3.40.50.300:FF:000006">
    <property type="entry name" value="DNA-binding transcriptional regulator NtrC"/>
    <property type="match status" value="1"/>
</dbReference>
<protein>
    <submittedName>
        <fullName evidence="8">DNA-binding NtrC family response regulator</fullName>
    </submittedName>
</protein>
<evidence type="ECO:0000256" key="4">
    <source>
        <dbReference type="ARBA" id="ARBA00023163"/>
    </source>
</evidence>
<dbReference type="InterPro" id="IPR002078">
    <property type="entry name" value="Sigma_54_int"/>
</dbReference>
<keyword evidence="4" id="KW-0804">Transcription</keyword>
<evidence type="ECO:0000259" key="6">
    <source>
        <dbReference type="PROSITE" id="PS50045"/>
    </source>
</evidence>
<dbReference type="InterPro" id="IPR027417">
    <property type="entry name" value="P-loop_NTPase"/>
</dbReference>
<feature type="domain" description="Response regulatory" evidence="7">
    <location>
        <begin position="52"/>
        <end position="171"/>
    </location>
</feature>
<dbReference type="PRINTS" id="PR01590">
    <property type="entry name" value="HTHFIS"/>
</dbReference>